<evidence type="ECO:0000256" key="1">
    <source>
        <dbReference type="SAM" id="MobiDB-lite"/>
    </source>
</evidence>
<feature type="compositionally biased region" description="Basic and acidic residues" evidence="1">
    <location>
        <begin position="118"/>
        <end position="131"/>
    </location>
</feature>
<feature type="compositionally biased region" description="Basic residues" evidence="1">
    <location>
        <begin position="42"/>
        <end position="53"/>
    </location>
</feature>
<sequence length="292" mass="30275">MSYIGWSWSSGVFSEVVGLESGVVVDADDVAVEVMKVERRPAGRWRRRARIRAGRPGSASPSARRPSSSPSEANRQPGDSSKPSGANAGRGTGRGAAAGLGTGERPSPRPPDGPQRARWPDAQRRQGDARGGRGGLPGHPRARNERPDSGPASTAARRRRTAELDDSGGRAAGRRSTQGQSGWGREDSGDGSASEAGRPGDADPLAGSRNRRLGGRQVGRCRVPGRLGGSALALVAGPPAPCSATASPRGADSTALVGAGDRTGAPLPVPRPHRDRQPEARRLPPRPSKYSN</sequence>
<feature type="compositionally biased region" description="Gly residues" evidence="1">
    <location>
        <begin position="88"/>
        <end position="102"/>
    </location>
</feature>
<feature type="compositionally biased region" description="Polar residues" evidence="1">
    <location>
        <begin position="72"/>
        <end position="84"/>
    </location>
</feature>
<organism evidence="2 3">
    <name type="scientific">Streptomyces yunnanensis</name>
    <dbReference type="NCBI Taxonomy" id="156453"/>
    <lineage>
        <taxon>Bacteria</taxon>
        <taxon>Bacillati</taxon>
        <taxon>Actinomycetota</taxon>
        <taxon>Actinomycetes</taxon>
        <taxon>Kitasatosporales</taxon>
        <taxon>Streptomycetaceae</taxon>
        <taxon>Streptomyces</taxon>
    </lineage>
</organism>
<comment type="caution">
    <text evidence="2">The sequence shown here is derived from an EMBL/GenBank/DDBJ whole genome shotgun (WGS) entry which is preliminary data.</text>
</comment>
<evidence type="ECO:0000313" key="2">
    <source>
        <dbReference type="EMBL" id="SHN31643.1"/>
    </source>
</evidence>
<proteinExistence type="predicted"/>
<feature type="compositionally biased region" description="Low complexity" evidence="1">
    <location>
        <begin position="54"/>
        <end position="71"/>
    </location>
</feature>
<protein>
    <submittedName>
        <fullName evidence="2">Uncharacterized protein</fullName>
    </submittedName>
</protein>
<accession>A0A9X8N932</accession>
<evidence type="ECO:0000313" key="3">
    <source>
        <dbReference type="Proteomes" id="UP000184388"/>
    </source>
</evidence>
<dbReference type="Proteomes" id="UP000184388">
    <property type="component" value="Unassembled WGS sequence"/>
</dbReference>
<feature type="region of interest" description="Disordered" evidence="1">
    <location>
        <begin position="40"/>
        <end position="292"/>
    </location>
</feature>
<dbReference type="EMBL" id="FRBK01000034">
    <property type="protein sequence ID" value="SHN31643.1"/>
    <property type="molecule type" value="Genomic_DNA"/>
</dbReference>
<gene>
    <name evidence="2" type="ORF">SAMN05216268_13442</name>
</gene>
<name>A0A9X8N932_9ACTN</name>
<dbReference type="AlphaFoldDB" id="A0A9X8N932"/>
<reference evidence="3" key="1">
    <citation type="submission" date="2016-11" db="EMBL/GenBank/DDBJ databases">
        <authorList>
            <person name="Jaros S."/>
            <person name="Januszkiewicz K."/>
            <person name="Wedrychowicz H."/>
        </authorList>
    </citation>
    <scope>NUCLEOTIDE SEQUENCE [LARGE SCALE GENOMIC DNA]</scope>
    <source>
        <strain evidence="3">CGMCC 4.3555</strain>
    </source>
</reference>